<dbReference type="Proteomes" id="UP000315303">
    <property type="component" value="Unassembled WGS sequence"/>
</dbReference>
<dbReference type="AlphaFoldDB" id="A0A502L6G2"/>
<accession>A0A502L6G2</accession>
<dbReference type="Gene3D" id="3.40.190.10">
    <property type="entry name" value="Periplasmic binding protein-like II"/>
    <property type="match status" value="2"/>
</dbReference>
<dbReference type="NCBIfam" id="TIGR02285">
    <property type="entry name" value="TIGR02285 family protein"/>
    <property type="match status" value="1"/>
</dbReference>
<sequence>MFPINYHKRNRIFKSLLLVYLLVMTPTISAQEGIIYWQTDHRPPASILHGPYQGQGFIDQIRDSLIENLNEYQHLTSISALDKLFHDMKLGKNICHPLLFVTKQRKQHAYFSIPVTITPSMRVVMTTKRANEQNIKEPIELKTLFKSGQIFATVKGRSYGAFIDEAIKQQKNNYSHAQMSAEDNTRLFRLLEKNRIDFTFAYPFELNYFQTYHQSTDFSSFTIKGLSEYTLGSVACSKTAWGKSVIGKVNKVLLKQRQQADFISRMNHWWPEETNKEAFKQFYRHDFLNAQ</sequence>
<dbReference type="OrthoDB" id="8439154at2"/>
<comment type="caution">
    <text evidence="1">The sequence shown here is derived from an EMBL/GenBank/DDBJ whole genome shotgun (WGS) entry which is preliminary data.</text>
</comment>
<dbReference type="InterPro" id="IPR011972">
    <property type="entry name" value="CHP02285"/>
</dbReference>
<keyword evidence="2" id="KW-1185">Reference proteome</keyword>
<name>A0A502L6G2_9GAMM</name>
<gene>
    <name evidence="1" type="ORF">EPA86_00790</name>
</gene>
<organism evidence="1 2">
    <name type="scientific">Litorilituus lipolyticus</name>
    <dbReference type="NCBI Taxonomy" id="2491017"/>
    <lineage>
        <taxon>Bacteria</taxon>
        <taxon>Pseudomonadati</taxon>
        <taxon>Pseudomonadota</taxon>
        <taxon>Gammaproteobacteria</taxon>
        <taxon>Alteromonadales</taxon>
        <taxon>Colwelliaceae</taxon>
        <taxon>Litorilituus</taxon>
    </lineage>
</organism>
<protein>
    <submittedName>
        <fullName evidence="1">TIGR02285 family protein</fullName>
    </submittedName>
</protein>
<evidence type="ECO:0000313" key="1">
    <source>
        <dbReference type="EMBL" id="TPH19296.1"/>
    </source>
</evidence>
<evidence type="ECO:0000313" key="2">
    <source>
        <dbReference type="Proteomes" id="UP000315303"/>
    </source>
</evidence>
<reference evidence="1 2" key="1">
    <citation type="submission" date="2019-01" db="EMBL/GenBank/DDBJ databases">
        <title>Litorilituus lipolytica sp. nov., isolated from intertidal sand of the Yellow Sea in China.</title>
        <authorList>
            <person name="Liu A."/>
        </authorList>
    </citation>
    <scope>NUCLEOTIDE SEQUENCE [LARGE SCALE GENOMIC DNA]</scope>
    <source>
        <strain evidence="1 2">RZ04</strain>
    </source>
</reference>
<proteinExistence type="predicted"/>
<dbReference type="EMBL" id="SAWY01000001">
    <property type="protein sequence ID" value="TPH19296.1"/>
    <property type="molecule type" value="Genomic_DNA"/>
</dbReference>
<dbReference type="SUPFAM" id="SSF53850">
    <property type="entry name" value="Periplasmic binding protein-like II"/>
    <property type="match status" value="1"/>
</dbReference>